<evidence type="ECO:0000313" key="4">
    <source>
        <dbReference type="Proteomes" id="UP000011688"/>
    </source>
</evidence>
<dbReference type="GO" id="GO:0070967">
    <property type="term" value="F:coenzyme F420 binding"/>
    <property type="evidence" value="ECO:0007669"/>
    <property type="project" value="TreeGrafter"/>
</dbReference>
<dbReference type="Gene3D" id="2.30.110.10">
    <property type="entry name" value="Electron Transport, Fmn-binding Protein, Chain A"/>
    <property type="match status" value="1"/>
</dbReference>
<dbReference type="AlphaFoldDB" id="L9WXI3"/>
<protein>
    <submittedName>
        <fullName evidence="3">Pyridoxamine 5'-phosphate oxidase-like FMN-binding protein</fullName>
    </submittedName>
</protein>
<evidence type="ECO:0000256" key="1">
    <source>
        <dbReference type="ARBA" id="ARBA00023002"/>
    </source>
</evidence>
<dbReference type="PANTHER" id="PTHR35176:SF4">
    <property type="entry name" value="PYRIDOXAMINE 5'-PHOSPHATE OXIDASE-RELATED FMN-BINDING"/>
    <property type="match status" value="1"/>
</dbReference>
<dbReference type="SUPFAM" id="SSF50475">
    <property type="entry name" value="FMN-binding split barrel"/>
    <property type="match status" value="1"/>
</dbReference>
<evidence type="ECO:0000313" key="3">
    <source>
        <dbReference type="EMBL" id="ELY54180.1"/>
    </source>
</evidence>
<proteinExistence type="predicted"/>
<gene>
    <name evidence="3" type="ORF">C491_20352</name>
</gene>
<dbReference type="STRING" id="1227497.C491_20352"/>
<dbReference type="InterPro" id="IPR052019">
    <property type="entry name" value="F420H2_bilvrd_red/Heme_oxyg"/>
</dbReference>
<dbReference type="PANTHER" id="PTHR35176">
    <property type="entry name" value="HEME OXYGENASE HI_0854-RELATED"/>
    <property type="match status" value="1"/>
</dbReference>
<keyword evidence="4" id="KW-1185">Reference proteome</keyword>
<dbReference type="Proteomes" id="UP000011688">
    <property type="component" value="Unassembled WGS sequence"/>
</dbReference>
<evidence type="ECO:0000259" key="2">
    <source>
        <dbReference type="Pfam" id="PF01243"/>
    </source>
</evidence>
<organism evidence="3 4">
    <name type="scientific">Natronococcus amylolyticus DSM 10524</name>
    <dbReference type="NCBI Taxonomy" id="1227497"/>
    <lineage>
        <taxon>Archaea</taxon>
        <taxon>Methanobacteriati</taxon>
        <taxon>Methanobacteriota</taxon>
        <taxon>Stenosarchaea group</taxon>
        <taxon>Halobacteria</taxon>
        <taxon>Halobacteriales</taxon>
        <taxon>Natrialbaceae</taxon>
        <taxon>Natronococcus</taxon>
    </lineage>
</organism>
<dbReference type="Pfam" id="PF01243">
    <property type="entry name" value="PNPOx_N"/>
    <property type="match status" value="1"/>
</dbReference>
<dbReference type="InterPro" id="IPR012349">
    <property type="entry name" value="Split_barrel_FMN-bd"/>
</dbReference>
<dbReference type="EMBL" id="AOIB01000038">
    <property type="protein sequence ID" value="ELY54180.1"/>
    <property type="molecule type" value="Genomic_DNA"/>
</dbReference>
<sequence>MQFRRVYDSMTDEDSRFIDDAHRSRPATEASYGIPDDREGLLPWEFVGEKLAGDRSYWITTVRPDGFPHVRPTWGVWVDGAFHCGGGERTRWVRNLERNPDIVVHREDAAEVVILEGRAERLDEETADAELLESLEAAYEEKYDVRHGTPFFRVRPDVVFAWADFPTDATRWMFDEGP</sequence>
<keyword evidence="1" id="KW-0560">Oxidoreductase</keyword>
<dbReference type="InterPro" id="IPR011576">
    <property type="entry name" value="Pyridox_Oxase_N"/>
</dbReference>
<accession>L9WXI3</accession>
<name>L9WXI3_9EURY</name>
<reference evidence="3 4" key="1">
    <citation type="journal article" date="2014" name="PLoS Genet.">
        <title>Phylogenetically driven sequencing of extremely halophilic archaea reveals strategies for static and dynamic osmo-response.</title>
        <authorList>
            <person name="Becker E.A."/>
            <person name="Seitzer P.M."/>
            <person name="Tritt A."/>
            <person name="Larsen D."/>
            <person name="Krusor M."/>
            <person name="Yao A.I."/>
            <person name="Wu D."/>
            <person name="Madern D."/>
            <person name="Eisen J.A."/>
            <person name="Darling A.E."/>
            <person name="Facciotti M.T."/>
        </authorList>
    </citation>
    <scope>NUCLEOTIDE SEQUENCE [LARGE SCALE GENOMIC DNA]</scope>
    <source>
        <strain evidence="3 4">DSM 10524</strain>
    </source>
</reference>
<comment type="caution">
    <text evidence="3">The sequence shown here is derived from an EMBL/GenBank/DDBJ whole genome shotgun (WGS) entry which is preliminary data.</text>
</comment>
<dbReference type="OrthoDB" id="10511at2157"/>
<dbReference type="GO" id="GO:0016627">
    <property type="term" value="F:oxidoreductase activity, acting on the CH-CH group of donors"/>
    <property type="evidence" value="ECO:0007669"/>
    <property type="project" value="TreeGrafter"/>
</dbReference>
<dbReference type="GO" id="GO:0005829">
    <property type="term" value="C:cytosol"/>
    <property type="evidence" value="ECO:0007669"/>
    <property type="project" value="TreeGrafter"/>
</dbReference>
<dbReference type="eggNOG" id="arCOG00516">
    <property type="taxonomic scope" value="Archaea"/>
</dbReference>
<feature type="domain" description="Pyridoxamine 5'-phosphate oxidase N-terminal" evidence="2">
    <location>
        <begin position="51"/>
        <end position="162"/>
    </location>
</feature>